<accession>I4C0E4</accession>
<dbReference type="RefSeq" id="WP_014808194.1">
    <property type="nucleotide sequence ID" value="NC_018025.1"/>
</dbReference>
<dbReference type="Gene3D" id="1.10.1470.10">
    <property type="entry name" value="YjbJ"/>
    <property type="match status" value="1"/>
</dbReference>
<protein>
    <recommendedName>
        <fullName evidence="3">CsbD family protein</fullName>
    </recommendedName>
</protein>
<dbReference type="eggNOG" id="COG3237">
    <property type="taxonomic scope" value="Bacteria"/>
</dbReference>
<organism evidence="1 2">
    <name type="scientific">Desulfomonile tiedjei (strain ATCC 49306 / DSM 6799 / DCB-1)</name>
    <dbReference type="NCBI Taxonomy" id="706587"/>
    <lineage>
        <taxon>Bacteria</taxon>
        <taxon>Pseudomonadati</taxon>
        <taxon>Thermodesulfobacteriota</taxon>
        <taxon>Desulfomonilia</taxon>
        <taxon>Desulfomonilales</taxon>
        <taxon>Desulfomonilaceae</taxon>
        <taxon>Desulfomonile</taxon>
    </lineage>
</organism>
<name>I4C0E4_DESTA</name>
<dbReference type="Proteomes" id="UP000006055">
    <property type="component" value="Chromosome"/>
</dbReference>
<dbReference type="OrthoDB" id="9796058at2"/>
<dbReference type="KEGG" id="dti:Desti_0294"/>
<evidence type="ECO:0000313" key="1">
    <source>
        <dbReference type="EMBL" id="AFM23035.1"/>
    </source>
</evidence>
<dbReference type="HOGENOM" id="CLU_3117196_0_0_7"/>
<evidence type="ECO:0008006" key="3">
    <source>
        <dbReference type="Google" id="ProtNLM"/>
    </source>
</evidence>
<gene>
    <name evidence="1" type="ordered locus">Desti_0294</name>
</gene>
<dbReference type="STRING" id="706587.Desti_0294"/>
<dbReference type="AlphaFoldDB" id="I4C0E4"/>
<dbReference type="InterPro" id="IPR036629">
    <property type="entry name" value="YjbJ_sf"/>
</dbReference>
<dbReference type="SUPFAM" id="SSF69047">
    <property type="entry name" value="Hypothetical protein YjbJ"/>
    <property type="match status" value="1"/>
</dbReference>
<evidence type="ECO:0000313" key="2">
    <source>
        <dbReference type="Proteomes" id="UP000006055"/>
    </source>
</evidence>
<keyword evidence="2" id="KW-1185">Reference proteome</keyword>
<reference evidence="2" key="1">
    <citation type="submission" date="2012-06" db="EMBL/GenBank/DDBJ databases">
        <title>Complete sequence of chromosome of Desulfomonile tiedjei DSM 6799.</title>
        <authorList>
            <person name="Lucas S."/>
            <person name="Copeland A."/>
            <person name="Lapidus A."/>
            <person name="Glavina del Rio T."/>
            <person name="Dalin E."/>
            <person name="Tice H."/>
            <person name="Bruce D."/>
            <person name="Goodwin L."/>
            <person name="Pitluck S."/>
            <person name="Peters L."/>
            <person name="Ovchinnikova G."/>
            <person name="Zeytun A."/>
            <person name="Lu M."/>
            <person name="Kyrpides N."/>
            <person name="Mavromatis K."/>
            <person name="Ivanova N."/>
            <person name="Brettin T."/>
            <person name="Detter J.C."/>
            <person name="Han C."/>
            <person name="Larimer F."/>
            <person name="Land M."/>
            <person name="Hauser L."/>
            <person name="Markowitz V."/>
            <person name="Cheng J.-F."/>
            <person name="Hugenholtz P."/>
            <person name="Woyke T."/>
            <person name="Wu D."/>
            <person name="Spring S."/>
            <person name="Schroeder M."/>
            <person name="Brambilla E."/>
            <person name="Klenk H.-P."/>
            <person name="Eisen J.A."/>
        </authorList>
    </citation>
    <scope>NUCLEOTIDE SEQUENCE [LARGE SCALE GENOMIC DNA]</scope>
    <source>
        <strain evidence="2">ATCC 49306 / DSM 6799 / DCB-1</strain>
    </source>
</reference>
<dbReference type="EMBL" id="CP003360">
    <property type="protein sequence ID" value="AFM23035.1"/>
    <property type="molecule type" value="Genomic_DNA"/>
</dbReference>
<proteinExistence type="predicted"/>
<sequence>MNTNLPKGKFRELRGAFLQSWGRLTHRYSYVLRGTLDKAVGKIQSFFGRF</sequence>